<dbReference type="InterPro" id="IPR008480">
    <property type="entry name" value="DUF761_pln"/>
</dbReference>
<protein>
    <submittedName>
        <fullName evidence="1">Uncharacterized protein</fullName>
    </submittedName>
</protein>
<sequence>MSKRKRHFTFPCIDAPEVVEEETLPCQYQLSPQYTLNFRSDASEERESPLLSYFSVRISNYSTLEENEEIENSQVDDEAEDFIKRFYEQLRMQSGVQLPEL</sequence>
<dbReference type="AlphaFoldDB" id="A0A2Z6LIT0"/>
<dbReference type="EMBL" id="DF973168">
    <property type="protein sequence ID" value="GAU17230.1"/>
    <property type="molecule type" value="Genomic_DNA"/>
</dbReference>
<keyword evidence="2" id="KW-1185">Reference proteome</keyword>
<reference evidence="2" key="1">
    <citation type="journal article" date="2017" name="Front. Plant Sci.">
        <title>Climate Clever Clovers: New Paradigm to Reduce the Environmental Footprint of Ruminants by Breeding Low Methanogenic Forages Utilizing Haplotype Variation.</title>
        <authorList>
            <person name="Kaur P."/>
            <person name="Appels R."/>
            <person name="Bayer P.E."/>
            <person name="Keeble-Gagnere G."/>
            <person name="Wang J."/>
            <person name="Hirakawa H."/>
            <person name="Shirasawa K."/>
            <person name="Vercoe P."/>
            <person name="Stefanova K."/>
            <person name="Durmic Z."/>
            <person name="Nichols P."/>
            <person name="Revell C."/>
            <person name="Isobe S.N."/>
            <person name="Edwards D."/>
            <person name="Erskine W."/>
        </authorList>
    </citation>
    <scope>NUCLEOTIDE SEQUENCE [LARGE SCALE GENOMIC DNA]</scope>
    <source>
        <strain evidence="2">cv. Daliak</strain>
    </source>
</reference>
<dbReference type="PANTHER" id="PTHR33265">
    <property type="entry name" value="AVR9/CF-9 RAPIDLY ELICITED PROTEIN-RELATED"/>
    <property type="match status" value="1"/>
</dbReference>
<name>A0A2Z6LIT0_TRISU</name>
<dbReference type="OrthoDB" id="1512693at2759"/>
<gene>
    <name evidence="1" type="ORF">TSUD_324340</name>
</gene>
<evidence type="ECO:0000313" key="2">
    <source>
        <dbReference type="Proteomes" id="UP000242715"/>
    </source>
</evidence>
<dbReference type="Proteomes" id="UP000242715">
    <property type="component" value="Unassembled WGS sequence"/>
</dbReference>
<evidence type="ECO:0000313" key="1">
    <source>
        <dbReference type="EMBL" id="GAU17230.1"/>
    </source>
</evidence>
<dbReference type="Pfam" id="PF05553">
    <property type="entry name" value="DUF761"/>
    <property type="match status" value="1"/>
</dbReference>
<accession>A0A2Z6LIT0</accession>
<dbReference type="PANTHER" id="PTHR33265:SF6">
    <property type="entry name" value="OS01G0930500 PROTEIN"/>
    <property type="match status" value="1"/>
</dbReference>
<proteinExistence type="predicted"/>
<organism evidence="1 2">
    <name type="scientific">Trifolium subterraneum</name>
    <name type="common">Subterranean clover</name>
    <dbReference type="NCBI Taxonomy" id="3900"/>
    <lineage>
        <taxon>Eukaryota</taxon>
        <taxon>Viridiplantae</taxon>
        <taxon>Streptophyta</taxon>
        <taxon>Embryophyta</taxon>
        <taxon>Tracheophyta</taxon>
        <taxon>Spermatophyta</taxon>
        <taxon>Magnoliopsida</taxon>
        <taxon>eudicotyledons</taxon>
        <taxon>Gunneridae</taxon>
        <taxon>Pentapetalae</taxon>
        <taxon>rosids</taxon>
        <taxon>fabids</taxon>
        <taxon>Fabales</taxon>
        <taxon>Fabaceae</taxon>
        <taxon>Papilionoideae</taxon>
        <taxon>50 kb inversion clade</taxon>
        <taxon>NPAAA clade</taxon>
        <taxon>Hologalegina</taxon>
        <taxon>IRL clade</taxon>
        <taxon>Trifolieae</taxon>
        <taxon>Trifolium</taxon>
    </lineage>
</organism>